<keyword evidence="2" id="KW-0460">Magnesium</keyword>
<evidence type="ECO:0000256" key="1">
    <source>
        <dbReference type="ARBA" id="ARBA00022723"/>
    </source>
</evidence>
<accession>A0A915DM62</accession>
<dbReference type="Gene3D" id="3.40.120.10">
    <property type="entry name" value="Alpha-D-Glucose-1,6-Bisphosphate, subunit A, domain 3"/>
    <property type="match status" value="1"/>
</dbReference>
<keyword evidence="4" id="KW-1185">Reference proteome</keyword>
<name>A0A915DM62_9BILA</name>
<evidence type="ECO:0000256" key="3">
    <source>
        <dbReference type="ARBA" id="ARBA00023235"/>
    </source>
</evidence>
<keyword evidence="1" id="KW-0479">Metal-binding</keyword>
<evidence type="ECO:0000256" key="2">
    <source>
        <dbReference type="ARBA" id="ARBA00022842"/>
    </source>
</evidence>
<dbReference type="WBParaSite" id="jg20946">
    <property type="protein sequence ID" value="jg20946"/>
    <property type="gene ID" value="jg20946"/>
</dbReference>
<dbReference type="PANTHER" id="PTHR22573:SF2">
    <property type="entry name" value="PHOSPHOGLUCOMUTASE"/>
    <property type="match status" value="1"/>
</dbReference>
<dbReference type="GO" id="GO:0005975">
    <property type="term" value="P:carbohydrate metabolic process"/>
    <property type="evidence" value="ECO:0007669"/>
    <property type="project" value="InterPro"/>
</dbReference>
<dbReference type="InterPro" id="IPR016055">
    <property type="entry name" value="A-D-PHexomutase_a/b/a-I/II/III"/>
</dbReference>
<keyword evidence="3" id="KW-0413">Isomerase</keyword>
<dbReference type="InterPro" id="IPR045244">
    <property type="entry name" value="PGM"/>
</dbReference>
<dbReference type="GO" id="GO:0004614">
    <property type="term" value="F:phosphoglucomutase activity"/>
    <property type="evidence" value="ECO:0007669"/>
    <property type="project" value="InterPro"/>
</dbReference>
<dbReference type="AlphaFoldDB" id="A0A915DM62"/>
<organism evidence="4 5">
    <name type="scientific">Ditylenchus dipsaci</name>
    <dbReference type="NCBI Taxonomy" id="166011"/>
    <lineage>
        <taxon>Eukaryota</taxon>
        <taxon>Metazoa</taxon>
        <taxon>Ecdysozoa</taxon>
        <taxon>Nematoda</taxon>
        <taxon>Chromadorea</taxon>
        <taxon>Rhabditida</taxon>
        <taxon>Tylenchina</taxon>
        <taxon>Tylenchomorpha</taxon>
        <taxon>Sphaerularioidea</taxon>
        <taxon>Anguinidae</taxon>
        <taxon>Anguininae</taxon>
        <taxon>Ditylenchus</taxon>
    </lineage>
</organism>
<dbReference type="SUPFAM" id="SSF53738">
    <property type="entry name" value="Phosphoglucomutase, first 3 domains"/>
    <property type="match status" value="1"/>
</dbReference>
<protein>
    <submittedName>
        <fullName evidence="5">Uncharacterized protein</fullName>
    </submittedName>
</protein>
<evidence type="ECO:0000313" key="4">
    <source>
        <dbReference type="Proteomes" id="UP000887574"/>
    </source>
</evidence>
<sequence>MEEIFDFNRIKNFVSGGTIKILVDSMHGVTGPYVSTILVDKLGSLHPPACELCLNLTLVVVIPTLT</sequence>
<dbReference type="GO" id="GO:0046872">
    <property type="term" value="F:metal ion binding"/>
    <property type="evidence" value="ECO:0007669"/>
    <property type="project" value="UniProtKB-KW"/>
</dbReference>
<dbReference type="GO" id="GO:0005829">
    <property type="term" value="C:cytosol"/>
    <property type="evidence" value="ECO:0007669"/>
    <property type="project" value="TreeGrafter"/>
</dbReference>
<reference evidence="5" key="1">
    <citation type="submission" date="2022-11" db="UniProtKB">
        <authorList>
            <consortium name="WormBaseParasite"/>
        </authorList>
    </citation>
    <scope>IDENTIFICATION</scope>
</reference>
<proteinExistence type="predicted"/>
<dbReference type="Proteomes" id="UP000887574">
    <property type="component" value="Unplaced"/>
</dbReference>
<dbReference type="PANTHER" id="PTHR22573">
    <property type="entry name" value="PHOSPHOHEXOMUTASE FAMILY MEMBER"/>
    <property type="match status" value="1"/>
</dbReference>
<evidence type="ECO:0000313" key="5">
    <source>
        <dbReference type="WBParaSite" id="jg20946"/>
    </source>
</evidence>